<comment type="similarity">
    <text evidence="2 6">Belongs to the AB hydrolase superfamily. Lipase family.</text>
</comment>
<evidence type="ECO:0000256" key="6">
    <source>
        <dbReference type="RuleBase" id="RU367093"/>
    </source>
</evidence>
<keyword evidence="4 6" id="KW-0442">Lipid degradation</keyword>
<feature type="domain" description="Fungal lipase-type" evidence="7">
    <location>
        <begin position="11"/>
        <end position="62"/>
    </location>
</feature>
<dbReference type="GO" id="GO:0016042">
    <property type="term" value="P:lipid catabolic process"/>
    <property type="evidence" value="ECO:0007669"/>
    <property type="project" value="UniProtKB-UniRule"/>
</dbReference>
<protein>
    <recommendedName>
        <fullName evidence="6">Phospholipase A1</fullName>
        <ecNumber evidence="6">3.1.1.-</ecNumber>
    </recommendedName>
</protein>
<evidence type="ECO:0000256" key="1">
    <source>
        <dbReference type="ARBA" id="ARBA00003523"/>
    </source>
</evidence>
<dbReference type="InterPro" id="IPR002921">
    <property type="entry name" value="Fungal_lipase-type"/>
</dbReference>
<name>A0A0A9GM47_ARUDO</name>
<organism evidence="8">
    <name type="scientific">Arundo donax</name>
    <name type="common">Giant reed</name>
    <name type="synonym">Donax arundinaceus</name>
    <dbReference type="NCBI Taxonomy" id="35708"/>
    <lineage>
        <taxon>Eukaryota</taxon>
        <taxon>Viridiplantae</taxon>
        <taxon>Streptophyta</taxon>
        <taxon>Embryophyta</taxon>
        <taxon>Tracheophyta</taxon>
        <taxon>Spermatophyta</taxon>
        <taxon>Magnoliopsida</taxon>
        <taxon>Liliopsida</taxon>
        <taxon>Poales</taxon>
        <taxon>Poaceae</taxon>
        <taxon>PACMAD clade</taxon>
        <taxon>Arundinoideae</taxon>
        <taxon>Arundineae</taxon>
        <taxon>Arundo</taxon>
    </lineage>
</organism>
<keyword evidence="5 6" id="KW-0443">Lipid metabolism</keyword>
<dbReference type="InterPro" id="IPR029058">
    <property type="entry name" value="AB_hydrolase_fold"/>
</dbReference>
<comment type="function">
    <text evidence="1 6">Acylhydrolase that catalyzes the hydrolysis of phospholipids at the sn-1 position.</text>
</comment>
<dbReference type="Gene3D" id="3.40.50.1820">
    <property type="entry name" value="alpha/beta hydrolase"/>
    <property type="match status" value="1"/>
</dbReference>
<accession>A0A0A9GM47</accession>
<evidence type="ECO:0000256" key="4">
    <source>
        <dbReference type="ARBA" id="ARBA00022963"/>
    </source>
</evidence>
<evidence type="ECO:0000259" key="7">
    <source>
        <dbReference type="Pfam" id="PF01764"/>
    </source>
</evidence>
<dbReference type="PANTHER" id="PTHR31828:SF53">
    <property type="entry name" value="PHOSPHOLIPASE A1"/>
    <property type="match status" value="1"/>
</dbReference>
<reference evidence="8" key="1">
    <citation type="submission" date="2014-09" db="EMBL/GenBank/DDBJ databases">
        <authorList>
            <person name="Magalhaes I.L.F."/>
            <person name="Oliveira U."/>
            <person name="Santos F.R."/>
            <person name="Vidigal T.H.D.A."/>
            <person name="Brescovit A.D."/>
            <person name="Santos A.J."/>
        </authorList>
    </citation>
    <scope>NUCLEOTIDE SEQUENCE</scope>
    <source>
        <tissue evidence="8">Shoot tissue taken approximately 20 cm above the soil surface</tissue>
    </source>
</reference>
<dbReference type="GO" id="GO:0008970">
    <property type="term" value="F:phospholipase A1 activity"/>
    <property type="evidence" value="ECO:0007669"/>
    <property type="project" value="UniProtKB-UniRule"/>
</dbReference>
<dbReference type="AlphaFoldDB" id="A0A0A9GM47"/>
<keyword evidence="3 6" id="KW-0378">Hydrolase</keyword>
<sequence length="162" mass="18062">MVANGVNKPSNSSRPACPVTAIVFACPHVGNTFFKSAYRSFKDLKSLHIKNFGDVVPLVPALTYVDVHVQLSINTGRSPYLTFPLLPPSLHNLELYLHGVAGEQGNRGGFKLEVERDLALVNKGADLLKDEYPVPARWWVVQHKGMVKNDDGKWELKDFKHI</sequence>
<dbReference type="InterPro" id="IPR033556">
    <property type="entry name" value="PLA"/>
</dbReference>
<evidence type="ECO:0000256" key="3">
    <source>
        <dbReference type="ARBA" id="ARBA00022801"/>
    </source>
</evidence>
<dbReference type="PANTHER" id="PTHR31828">
    <property type="entry name" value="PHOSPHOLIPASE A1-IIGAMMA"/>
    <property type="match status" value="1"/>
</dbReference>
<dbReference type="Pfam" id="PF01764">
    <property type="entry name" value="Lipase_3"/>
    <property type="match status" value="1"/>
</dbReference>
<dbReference type="EC" id="3.1.1.-" evidence="6"/>
<evidence type="ECO:0000313" key="8">
    <source>
        <dbReference type="EMBL" id="JAE26190.1"/>
    </source>
</evidence>
<evidence type="ECO:0000256" key="2">
    <source>
        <dbReference type="ARBA" id="ARBA00010701"/>
    </source>
</evidence>
<proteinExistence type="inferred from homology"/>
<evidence type="ECO:0000256" key="5">
    <source>
        <dbReference type="ARBA" id="ARBA00023098"/>
    </source>
</evidence>
<dbReference type="EMBL" id="GBRH01171706">
    <property type="protein sequence ID" value="JAE26190.1"/>
    <property type="molecule type" value="Transcribed_RNA"/>
</dbReference>
<dbReference type="SUPFAM" id="SSF53474">
    <property type="entry name" value="alpha/beta-Hydrolases"/>
    <property type="match status" value="1"/>
</dbReference>
<reference evidence="8" key="2">
    <citation type="journal article" date="2015" name="Data Brief">
        <title>Shoot transcriptome of the giant reed, Arundo donax.</title>
        <authorList>
            <person name="Barrero R.A."/>
            <person name="Guerrero F.D."/>
            <person name="Moolhuijzen P."/>
            <person name="Goolsby J.A."/>
            <person name="Tidwell J."/>
            <person name="Bellgard S.E."/>
            <person name="Bellgard M.I."/>
        </authorList>
    </citation>
    <scope>NUCLEOTIDE SEQUENCE</scope>
    <source>
        <tissue evidence="8">Shoot tissue taken approximately 20 cm above the soil surface</tissue>
    </source>
</reference>